<dbReference type="Proteomes" id="UP000179840">
    <property type="component" value="Unassembled WGS sequence"/>
</dbReference>
<sequence>MTAVAAVVQADLASRPQFGWINGLKAGAAQLIVLHHLAFYGPMSDYVRPLWPELLDWLGGSARIAVQVFLVIGGFLVAKSLSPAGRPGIATPLQAVWRRYAKLAPPFLAATLLAAVLTPVAGIWMLHDSMSAAVTLGQLSAHALLLHGVLGYESLSAGAWYVAIDFQLYLLTVSLLWLGGRLAGRRRGHWLMPLAVTVGITFSLLYFNLDADWDNWAPYFFGSYGLGLMAWWASDPRRKPGAMTALMVMAAVPVLLALAVDYRSRIALALIVACALFLFGRARTPAQGRAWNIINSLGRISYAVFLIHFPVSLLVNALFVTYVPLEPEWQALGMLTAWGASLAAGAAFHRWVEVPLGRVMGGVLAHLAGRPALVSR</sequence>
<dbReference type="AlphaFoldDB" id="A0A1S1U5T2"/>
<feature type="transmembrane region" description="Helical" evidence="1">
    <location>
        <begin position="329"/>
        <end position="348"/>
    </location>
</feature>
<dbReference type="GO" id="GO:0016787">
    <property type="term" value="F:hydrolase activity"/>
    <property type="evidence" value="ECO:0007669"/>
    <property type="project" value="UniProtKB-KW"/>
</dbReference>
<dbReference type="Pfam" id="PF01757">
    <property type="entry name" value="Acyl_transf_3"/>
    <property type="match status" value="1"/>
</dbReference>
<feature type="transmembrane region" description="Helical" evidence="1">
    <location>
        <begin position="190"/>
        <end position="209"/>
    </location>
</feature>
<dbReference type="InterPro" id="IPR002656">
    <property type="entry name" value="Acyl_transf_3_dom"/>
</dbReference>
<feature type="transmembrane region" description="Helical" evidence="1">
    <location>
        <begin position="302"/>
        <end position="323"/>
    </location>
</feature>
<feature type="transmembrane region" description="Helical" evidence="1">
    <location>
        <begin position="57"/>
        <end position="78"/>
    </location>
</feature>
<keyword evidence="3" id="KW-0378">Hydrolase</keyword>
<evidence type="ECO:0000259" key="2">
    <source>
        <dbReference type="Pfam" id="PF01757"/>
    </source>
</evidence>
<organism evidence="3 4">
    <name type="scientific">Janthinobacterium lividum</name>
    <dbReference type="NCBI Taxonomy" id="29581"/>
    <lineage>
        <taxon>Bacteria</taxon>
        <taxon>Pseudomonadati</taxon>
        <taxon>Pseudomonadota</taxon>
        <taxon>Betaproteobacteria</taxon>
        <taxon>Burkholderiales</taxon>
        <taxon>Oxalobacteraceae</taxon>
        <taxon>Janthinobacterium</taxon>
    </lineage>
</organism>
<dbReference type="RefSeq" id="WP_071078733.1">
    <property type="nucleotide sequence ID" value="NZ_LFKP01000010.1"/>
</dbReference>
<keyword evidence="1" id="KW-0472">Membrane</keyword>
<evidence type="ECO:0000313" key="4">
    <source>
        <dbReference type="Proteomes" id="UP000179840"/>
    </source>
</evidence>
<feature type="transmembrane region" description="Helical" evidence="1">
    <location>
        <begin position="158"/>
        <end position="178"/>
    </location>
</feature>
<accession>A0A1S1U5T2</accession>
<evidence type="ECO:0000256" key="1">
    <source>
        <dbReference type="SAM" id="Phobius"/>
    </source>
</evidence>
<comment type="caution">
    <text evidence="3">The sequence shown here is derived from an EMBL/GenBank/DDBJ whole genome shotgun (WGS) entry which is preliminary data.</text>
</comment>
<dbReference type="EMBL" id="LFKP01000010">
    <property type="protein sequence ID" value="OHV95518.1"/>
    <property type="molecule type" value="Genomic_DNA"/>
</dbReference>
<reference evidence="3 4" key="1">
    <citation type="submission" date="2015-06" db="EMBL/GenBank/DDBJ databases">
        <title>Draft genome sequencing of a biphenyl-degrading bacterium, Janthinobacterium lividum MEG1.</title>
        <authorList>
            <person name="Shimodaira J."/>
            <person name="Hatta T."/>
        </authorList>
    </citation>
    <scope>NUCLEOTIDE SEQUENCE [LARGE SCALE GENOMIC DNA]</scope>
    <source>
        <strain evidence="3 4">MEG1</strain>
    </source>
</reference>
<evidence type="ECO:0000313" key="3">
    <source>
        <dbReference type="EMBL" id="OHV95518.1"/>
    </source>
</evidence>
<keyword evidence="1" id="KW-0812">Transmembrane</keyword>
<feature type="transmembrane region" description="Helical" evidence="1">
    <location>
        <begin position="107"/>
        <end position="126"/>
    </location>
</feature>
<dbReference type="GO" id="GO:0016747">
    <property type="term" value="F:acyltransferase activity, transferring groups other than amino-acyl groups"/>
    <property type="evidence" value="ECO:0007669"/>
    <property type="project" value="InterPro"/>
</dbReference>
<dbReference type="GO" id="GO:0000271">
    <property type="term" value="P:polysaccharide biosynthetic process"/>
    <property type="evidence" value="ECO:0007669"/>
    <property type="project" value="TreeGrafter"/>
</dbReference>
<feature type="transmembrane region" description="Helical" evidence="1">
    <location>
        <begin position="241"/>
        <end position="260"/>
    </location>
</feature>
<feature type="domain" description="Acyltransferase 3" evidence="2">
    <location>
        <begin position="19"/>
        <end position="322"/>
    </location>
</feature>
<dbReference type="PANTHER" id="PTHR23028:SF131">
    <property type="entry name" value="BLR2367 PROTEIN"/>
    <property type="match status" value="1"/>
</dbReference>
<feature type="transmembrane region" description="Helical" evidence="1">
    <location>
        <begin position="266"/>
        <end position="282"/>
    </location>
</feature>
<feature type="transmembrane region" description="Helical" evidence="1">
    <location>
        <begin position="215"/>
        <end position="234"/>
    </location>
</feature>
<proteinExistence type="predicted"/>
<dbReference type="InterPro" id="IPR050879">
    <property type="entry name" value="Acyltransferase_3"/>
</dbReference>
<keyword evidence="1" id="KW-1133">Transmembrane helix</keyword>
<protein>
    <submittedName>
        <fullName evidence="3">GTP cyclohydrolase</fullName>
    </submittedName>
</protein>
<dbReference type="PANTHER" id="PTHR23028">
    <property type="entry name" value="ACETYLTRANSFERASE"/>
    <property type="match status" value="1"/>
</dbReference>
<gene>
    <name evidence="3" type="ORF">AKG95_20445</name>
</gene>
<name>A0A1S1U5T2_9BURK</name>
<dbReference type="GO" id="GO:0016020">
    <property type="term" value="C:membrane"/>
    <property type="evidence" value="ECO:0007669"/>
    <property type="project" value="TreeGrafter"/>
</dbReference>